<gene>
    <name evidence="1" type="ORF">SPARVUS_LOCUS6268631</name>
</gene>
<dbReference type="EMBL" id="CATNWA010013956">
    <property type="protein sequence ID" value="CAI9566025.1"/>
    <property type="molecule type" value="Genomic_DNA"/>
</dbReference>
<protein>
    <submittedName>
        <fullName evidence="1">Uncharacterized protein</fullName>
    </submittedName>
</protein>
<sequence>MLTPSCPVSLVQCQCFLLALIIILVSLEVSVAASQFPPSVRMPAAVPI</sequence>
<accession>A0ABN9D224</accession>
<proteinExistence type="predicted"/>
<comment type="caution">
    <text evidence="1">The sequence shown here is derived from an EMBL/GenBank/DDBJ whole genome shotgun (WGS) entry which is preliminary data.</text>
</comment>
<name>A0ABN9D224_9NEOB</name>
<evidence type="ECO:0000313" key="1">
    <source>
        <dbReference type="EMBL" id="CAI9566025.1"/>
    </source>
</evidence>
<keyword evidence="2" id="KW-1185">Reference proteome</keyword>
<reference evidence="1" key="1">
    <citation type="submission" date="2023-05" db="EMBL/GenBank/DDBJ databases">
        <authorList>
            <person name="Stuckert A."/>
        </authorList>
    </citation>
    <scope>NUCLEOTIDE SEQUENCE</scope>
</reference>
<organism evidence="1 2">
    <name type="scientific">Staurois parvus</name>
    <dbReference type="NCBI Taxonomy" id="386267"/>
    <lineage>
        <taxon>Eukaryota</taxon>
        <taxon>Metazoa</taxon>
        <taxon>Chordata</taxon>
        <taxon>Craniata</taxon>
        <taxon>Vertebrata</taxon>
        <taxon>Euteleostomi</taxon>
        <taxon>Amphibia</taxon>
        <taxon>Batrachia</taxon>
        <taxon>Anura</taxon>
        <taxon>Neobatrachia</taxon>
        <taxon>Ranoidea</taxon>
        <taxon>Ranidae</taxon>
        <taxon>Staurois</taxon>
    </lineage>
</organism>
<dbReference type="Proteomes" id="UP001162483">
    <property type="component" value="Unassembled WGS sequence"/>
</dbReference>
<evidence type="ECO:0000313" key="2">
    <source>
        <dbReference type="Proteomes" id="UP001162483"/>
    </source>
</evidence>